<dbReference type="InterPro" id="IPR029058">
    <property type="entry name" value="AB_hydrolase_fold"/>
</dbReference>
<evidence type="ECO:0008006" key="5">
    <source>
        <dbReference type="Google" id="ProtNLM"/>
    </source>
</evidence>
<dbReference type="EMBL" id="JAUSRG010000001">
    <property type="protein sequence ID" value="MDP9903285.1"/>
    <property type="molecule type" value="Genomic_DNA"/>
</dbReference>
<evidence type="ECO:0000313" key="3">
    <source>
        <dbReference type="Proteomes" id="UP001230951"/>
    </source>
</evidence>
<dbReference type="EMBL" id="JAUSTF010000002">
    <property type="protein sequence ID" value="MDQ0180062.1"/>
    <property type="molecule type" value="Genomic_DNA"/>
</dbReference>
<name>A0AAW8DAG7_9MICC</name>
<evidence type="ECO:0000313" key="1">
    <source>
        <dbReference type="EMBL" id="MDP9903285.1"/>
    </source>
</evidence>
<dbReference type="Pfam" id="PF26363">
    <property type="entry name" value="Phospholipase-like"/>
    <property type="match status" value="1"/>
</dbReference>
<keyword evidence="3" id="KW-1185">Reference proteome</keyword>
<accession>A0AAW8DAG7</accession>
<reference evidence="1 3" key="1">
    <citation type="submission" date="2023-07" db="EMBL/GenBank/DDBJ databases">
        <title>Sorghum-associated microbial communities from plants grown in Nebraska, USA.</title>
        <authorList>
            <person name="Schachtman D."/>
        </authorList>
    </citation>
    <scope>NUCLEOTIDE SEQUENCE</scope>
    <source>
        <strain evidence="1">DS1006</strain>
        <strain evidence="2 3">DS1016</strain>
    </source>
</reference>
<dbReference type="RefSeq" id="WP_306958902.1">
    <property type="nucleotide sequence ID" value="NZ_JAUSRG010000001.1"/>
</dbReference>
<proteinExistence type="predicted"/>
<dbReference type="Proteomes" id="UP001242995">
    <property type="component" value="Unassembled WGS sequence"/>
</dbReference>
<dbReference type="AlphaFoldDB" id="A0AAW8DAG7"/>
<protein>
    <recommendedName>
        <fullName evidence="5">Lipase</fullName>
    </recommendedName>
</protein>
<dbReference type="Proteomes" id="UP001230951">
    <property type="component" value="Unassembled WGS sequence"/>
</dbReference>
<evidence type="ECO:0000313" key="4">
    <source>
        <dbReference type="Proteomes" id="UP001242995"/>
    </source>
</evidence>
<dbReference type="Gene3D" id="3.40.50.1820">
    <property type="entry name" value="alpha/beta hydrolase"/>
    <property type="match status" value="1"/>
</dbReference>
<sequence>MTSDKDYKEISQDTYFVDPLAHASFPVIESSDGKQKYAALKVPPPVSDPVTGFQAVAVAPLLPDGNPDMSHVIVSFAGTNPGDAADIVSDAQSVVAGKAGPGSQVAQAQAFAADVAAKVRADHPNASFAVTGHSLGGFLALDVAAENHWPATTFNGPDPSAVLSPQAKEWVQTQKASGQRPLTNYVDQYDLIGNVNGNGTGAAVYVKDQPGRLNPLDYHNLSAFSFATDGSGAVLGKGAEHMSTGEIAWNATSLIPDPVLRTEVSAQLAGLLIAEKVPAVARTTASFVTDLAVLVNTVGAADLAARIGALTHELSAIKTVNEGLVDAMTVALNTAKGSAFALYPFVSEADIENCIRQHGLEVHENIDESAVAAVSALVDDHMRTVTQISEGIAQMIANSELQDAQWSGVLSGR</sequence>
<organism evidence="1 4">
    <name type="scientific">Arthrobacter bambusae</name>
    <dbReference type="NCBI Taxonomy" id="1338426"/>
    <lineage>
        <taxon>Bacteria</taxon>
        <taxon>Bacillati</taxon>
        <taxon>Actinomycetota</taxon>
        <taxon>Actinomycetes</taxon>
        <taxon>Micrococcales</taxon>
        <taxon>Micrococcaceae</taxon>
        <taxon>Arthrobacter</taxon>
    </lineage>
</organism>
<gene>
    <name evidence="1" type="ORF">J2S90_000225</name>
    <name evidence="2" type="ORF">J2S93_001478</name>
</gene>
<dbReference type="SUPFAM" id="SSF53474">
    <property type="entry name" value="alpha/beta-Hydrolases"/>
    <property type="match status" value="1"/>
</dbReference>
<comment type="caution">
    <text evidence="1">The sequence shown here is derived from an EMBL/GenBank/DDBJ whole genome shotgun (WGS) entry which is preliminary data.</text>
</comment>
<evidence type="ECO:0000313" key="2">
    <source>
        <dbReference type="EMBL" id="MDQ0180062.1"/>
    </source>
</evidence>